<feature type="compositionally biased region" description="Basic residues" evidence="7">
    <location>
        <begin position="1556"/>
        <end position="1572"/>
    </location>
</feature>
<dbReference type="SUPFAM" id="SSF51735">
    <property type="entry name" value="NAD(P)-binding Rossmann-fold domains"/>
    <property type="match status" value="2"/>
</dbReference>
<dbReference type="GO" id="GO:0031177">
    <property type="term" value="F:phosphopantetheine binding"/>
    <property type="evidence" value="ECO:0007669"/>
    <property type="project" value="InterPro"/>
</dbReference>
<dbReference type="InterPro" id="IPR020806">
    <property type="entry name" value="PKS_PP-bd"/>
</dbReference>
<evidence type="ECO:0000256" key="2">
    <source>
        <dbReference type="ARBA" id="ARBA00022553"/>
    </source>
</evidence>
<evidence type="ECO:0000256" key="4">
    <source>
        <dbReference type="ARBA" id="ARBA00023194"/>
    </source>
</evidence>
<dbReference type="InterPro" id="IPR020841">
    <property type="entry name" value="PKS_Beta-ketoAc_synthase_dom"/>
</dbReference>
<evidence type="ECO:0000256" key="6">
    <source>
        <dbReference type="ARBA" id="ARBA00023315"/>
    </source>
</evidence>
<dbReference type="SUPFAM" id="SSF52151">
    <property type="entry name" value="FabD/lysophospholipase-like"/>
    <property type="match status" value="1"/>
</dbReference>
<comment type="caution">
    <text evidence="10">The sequence shown here is derived from an EMBL/GenBank/DDBJ whole genome shotgun (WGS) entry which is preliminary data.</text>
</comment>
<dbReference type="InterPro" id="IPR014030">
    <property type="entry name" value="Ketoacyl_synth_N"/>
</dbReference>
<dbReference type="InterPro" id="IPR013968">
    <property type="entry name" value="PKS_KR"/>
</dbReference>
<dbReference type="InterPro" id="IPR016035">
    <property type="entry name" value="Acyl_Trfase/lysoPLipase"/>
</dbReference>
<keyword evidence="1" id="KW-0596">Phosphopantetheine</keyword>
<sequence length="1572" mass="166146">MGGRFPGAADVGRFWRNLCDGVESITFFSPEEMAEAGVPAERLADPAYVAARPVLDDITGFDAAFFGMSPRMAALTDPQQRLFLEVCWEGLEHAGYARPDNRGRVGVFGGTHISTYLLGMKDRLGDDVSQFEIAIGNEKDSLTTNVSYLFDLHGPSVAVQTFCSTSLVAAHLAVQSLRSGECEMALAGGVSIRVPDRTGHLYTQGGMESPDGHVRTFDAKARGSMFGDGATVVVLKRLSDALRDGDHVWGVVRGSAMNNDGALKVGFTAPSVTGQARVIAAAMADAGVCAEDIGYVEAHGTGTPLGDPIEVAALTRAFGTTAERQYCPIGSVKTNVGHLDRAAGTAGLIKTSMVLRERLIPPTLHFTTPNPEIDFANSPFYVNTELKPWAAPTGRPRVAGLNSLGMGGTNVHMVVEEPPRRPGPGPDDPDTARRFQVLPLSARTATAADTAARRLGEHLRTVPDARLADVAFTLQEGRKVFEHRRAAVVPSVGAAVASLTGADDATPPSVRTDAAQGRPVAFLFTGVGEQYPGLVGELYRREPVFRTHLDSCLERLADEIPDVDALGLLTGARGGGDDLAALLGRATTTDPRAAELDRTEVAQPLLFAVEYALAATLTAWGVRPSMMLGYSLGEYVAATLSGVLSLDDALRLVAHRARLISTVEPGAMTVVPLPAGELESRFGLTGRGLDIAAVNGPGTVVVAGPTRTMAQLTDDLTRAGTAARPLRTTHAFHSRMLAPLAGELTDWIAANITLRPPTLPYVSNVTGAVADADLVTDPGYWARHMCATVRFTAGAEVLLADPGAAVVEIGPGQSLSALIRAAGCPPDRWPLITATLPGASDPRPADEVLTESLSRLWLTGVDIDWAAYHGRGTATEAPYDVAPGRIPLPTYPFERQRYWIDPATTAPPADTSAVPAEPTTFADLDRVPRQPEEKWLHLPVWRQSAPPPAATRQPASWLVYSTAGAADAVLAGLRAAAGSDGAALVVARPGTAFRAGPDGFTLRPGEVDDALALLRALRADGVALERVVHLWTLDDAPGGDPRTMALGLHSLVALARAACELSLDGWALDIVSAGTQQVLTGAEARPAAATVMGPALVIPLEYPTVTTRLIDVEPTTPAGRVVAELRRPRTEQTVALRGAHRWVCGYDTVVPEPLDAARTVLRERGVYLITGGLGGIALGLAGQLARERRARLVLLGRRGLPPRERWDAIASGAEPADDTTRDRVRRVLDIIALGAEVEIVTGDVADPGDVRRAVEVARARFGALHGVLHAAGVPGTGLMQFRRPEDAANVLAPKVAGSTAIAEALRFGHDDEVPLDFLVLFSSITSATGGGPGQVDYAAANAYLDAHAAQLSAPGRRVLAVDWGEWTWNAWDDGLGGYDDELRTFFRDHRATFGIGFEEGWRTLLRALATGGSRVVVSTQDLATMVRFSTGFTVDAVTAPAARGTTGERHPRPELVTPFQEPSPGSEERIAAIWCRALHLERVGAGDNFFELGGNSLLGISLLASLRAEFTGTELPPHILHEAPTVAALAKVVDAPNGTDPGPDTPAGRDSGAQGRLRRSAIKAAAARRRTS</sequence>
<dbReference type="Pfam" id="PF00109">
    <property type="entry name" value="ketoacyl-synt"/>
    <property type="match status" value="1"/>
</dbReference>
<keyword evidence="3" id="KW-0808">Transferase</keyword>
<dbReference type="CDD" id="cd08953">
    <property type="entry name" value="KR_2_SDR_x"/>
    <property type="match status" value="1"/>
</dbReference>
<dbReference type="Pfam" id="PF08659">
    <property type="entry name" value="KR"/>
    <property type="match status" value="1"/>
</dbReference>
<name>A0A1Q4V8Y4_9ACTN</name>
<dbReference type="Gene3D" id="3.40.47.10">
    <property type="match status" value="1"/>
</dbReference>
<organism evidence="10 11">
    <name type="scientific">Streptomyces uncialis</name>
    <dbReference type="NCBI Taxonomy" id="1048205"/>
    <lineage>
        <taxon>Bacteria</taxon>
        <taxon>Bacillati</taxon>
        <taxon>Actinomycetota</taxon>
        <taxon>Actinomycetes</taxon>
        <taxon>Kitasatosporales</taxon>
        <taxon>Streptomycetaceae</taxon>
        <taxon>Streptomyces</taxon>
    </lineage>
</organism>
<dbReference type="STRING" id="1048205.AB852_15740"/>
<dbReference type="Proteomes" id="UP000186455">
    <property type="component" value="Unassembled WGS sequence"/>
</dbReference>
<dbReference type="SMART" id="SM00823">
    <property type="entry name" value="PKS_PP"/>
    <property type="match status" value="1"/>
</dbReference>
<evidence type="ECO:0000256" key="7">
    <source>
        <dbReference type="SAM" id="MobiDB-lite"/>
    </source>
</evidence>
<dbReference type="Gene3D" id="3.40.50.1820">
    <property type="entry name" value="alpha/beta hydrolase"/>
    <property type="match status" value="1"/>
</dbReference>
<dbReference type="InterPro" id="IPR029058">
    <property type="entry name" value="AB_hydrolase_fold"/>
</dbReference>
<evidence type="ECO:0000313" key="10">
    <source>
        <dbReference type="EMBL" id="OKH94312.1"/>
    </source>
</evidence>
<dbReference type="InterPro" id="IPR016039">
    <property type="entry name" value="Thiolase-like"/>
</dbReference>
<dbReference type="Pfam" id="PF02801">
    <property type="entry name" value="Ketoacyl-synt_C"/>
    <property type="match status" value="1"/>
</dbReference>
<dbReference type="SUPFAM" id="SSF55048">
    <property type="entry name" value="Probable ACP-binding domain of malonyl-CoA ACP transacylase"/>
    <property type="match status" value="1"/>
</dbReference>
<dbReference type="SMART" id="SM00825">
    <property type="entry name" value="PKS_KS"/>
    <property type="match status" value="1"/>
</dbReference>
<dbReference type="SUPFAM" id="SSF53901">
    <property type="entry name" value="Thiolase-like"/>
    <property type="match status" value="1"/>
</dbReference>
<dbReference type="PROSITE" id="PS52004">
    <property type="entry name" value="KS3_2"/>
    <property type="match status" value="1"/>
</dbReference>
<dbReference type="GO" id="GO:0004312">
    <property type="term" value="F:fatty acid synthase activity"/>
    <property type="evidence" value="ECO:0007669"/>
    <property type="project" value="TreeGrafter"/>
</dbReference>
<evidence type="ECO:0000313" key="11">
    <source>
        <dbReference type="Proteomes" id="UP000186455"/>
    </source>
</evidence>
<dbReference type="InterPro" id="IPR014031">
    <property type="entry name" value="Ketoacyl_synth_C"/>
</dbReference>
<dbReference type="SMART" id="SM00827">
    <property type="entry name" value="PKS_AT"/>
    <property type="match status" value="1"/>
</dbReference>
<dbReference type="GO" id="GO:0017000">
    <property type="term" value="P:antibiotic biosynthetic process"/>
    <property type="evidence" value="ECO:0007669"/>
    <property type="project" value="UniProtKB-KW"/>
</dbReference>
<dbReference type="CDD" id="cd00833">
    <property type="entry name" value="PKS"/>
    <property type="match status" value="1"/>
</dbReference>
<dbReference type="EMBL" id="LFBV01000003">
    <property type="protein sequence ID" value="OKH94312.1"/>
    <property type="molecule type" value="Genomic_DNA"/>
</dbReference>
<evidence type="ECO:0000256" key="3">
    <source>
        <dbReference type="ARBA" id="ARBA00022679"/>
    </source>
</evidence>
<dbReference type="GO" id="GO:0006633">
    <property type="term" value="P:fatty acid biosynthetic process"/>
    <property type="evidence" value="ECO:0007669"/>
    <property type="project" value="TreeGrafter"/>
</dbReference>
<dbReference type="PANTHER" id="PTHR43775">
    <property type="entry name" value="FATTY ACID SYNTHASE"/>
    <property type="match status" value="1"/>
</dbReference>
<dbReference type="SMART" id="SM00822">
    <property type="entry name" value="PKS_KR"/>
    <property type="match status" value="1"/>
</dbReference>
<feature type="region of interest" description="Disordered" evidence="7">
    <location>
        <begin position="1442"/>
        <end position="1464"/>
    </location>
</feature>
<feature type="domain" description="Ketosynthase family 3 (KS3)" evidence="9">
    <location>
        <begin position="1"/>
        <end position="417"/>
    </location>
</feature>
<dbReference type="Gene3D" id="3.30.70.3290">
    <property type="match status" value="1"/>
</dbReference>
<dbReference type="InterPro" id="IPR050091">
    <property type="entry name" value="PKS_NRPS_Biosynth_Enz"/>
</dbReference>
<dbReference type="Pfam" id="PF00698">
    <property type="entry name" value="Acyl_transf_1"/>
    <property type="match status" value="1"/>
</dbReference>
<accession>A0A1Q4V8Y4</accession>
<dbReference type="InterPro" id="IPR036736">
    <property type="entry name" value="ACP-like_sf"/>
</dbReference>
<dbReference type="Pfam" id="PF22621">
    <property type="entry name" value="CurL-like_PKS_C"/>
    <property type="match status" value="1"/>
</dbReference>
<dbReference type="Gene3D" id="3.40.50.720">
    <property type="entry name" value="NAD(P)-binding Rossmann-like Domain"/>
    <property type="match status" value="1"/>
</dbReference>
<keyword evidence="2" id="KW-0597">Phosphoprotein</keyword>
<dbReference type="InterPro" id="IPR009081">
    <property type="entry name" value="PP-bd_ACP"/>
</dbReference>
<evidence type="ECO:0000256" key="5">
    <source>
        <dbReference type="ARBA" id="ARBA00023268"/>
    </source>
</evidence>
<keyword evidence="6" id="KW-0012">Acyltransferase</keyword>
<protein>
    <submittedName>
        <fullName evidence="10">Uncharacterized protein</fullName>
    </submittedName>
</protein>
<dbReference type="InterPro" id="IPR014043">
    <property type="entry name" value="Acyl_transferase_dom"/>
</dbReference>
<reference evidence="10 11" key="1">
    <citation type="submission" date="2015-06" db="EMBL/GenBank/DDBJ databases">
        <title>Cloning and characterization of the uncialamcin biosynthetic gene cluster.</title>
        <authorList>
            <person name="Yan X."/>
            <person name="Huang T."/>
            <person name="Ge H."/>
            <person name="Shen B."/>
        </authorList>
    </citation>
    <scope>NUCLEOTIDE SEQUENCE [LARGE SCALE GENOMIC DNA]</scope>
    <source>
        <strain evidence="10 11">DCA2648</strain>
    </source>
</reference>
<keyword evidence="5" id="KW-0511">Multifunctional enzyme</keyword>
<keyword evidence="11" id="KW-1185">Reference proteome</keyword>
<dbReference type="PANTHER" id="PTHR43775:SF51">
    <property type="entry name" value="INACTIVE PHENOLPHTHIOCEROL SYNTHESIS POLYKETIDE SYNTHASE TYPE I PKS1-RELATED"/>
    <property type="match status" value="1"/>
</dbReference>
<dbReference type="InterPro" id="IPR057326">
    <property type="entry name" value="KR_dom"/>
</dbReference>
<dbReference type="Pfam" id="PF00550">
    <property type="entry name" value="PP-binding"/>
    <property type="match status" value="1"/>
</dbReference>
<keyword evidence="4" id="KW-0045">Antibiotic biosynthesis</keyword>
<feature type="domain" description="Carrier" evidence="8">
    <location>
        <begin position="1461"/>
        <end position="1537"/>
    </location>
</feature>
<dbReference type="Gene3D" id="3.40.366.10">
    <property type="entry name" value="Malonyl-Coenzyme A Acyl Carrier Protein, domain 2"/>
    <property type="match status" value="1"/>
</dbReference>
<dbReference type="InterPro" id="IPR001227">
    <property type="entry name" value="Ac_transferase_dom_sf"/>
</dbReference>
<evidence type="ECO:0000256" key="1">
    <source>
        <dbReference type="ARBA" id="ARBA00022450"/>
    </source>
</evidence>
<dbReference type="SUPFAM" id="SSF47336">
    <property type="entry name" value="ACP-like"/>
    <property type="match status" value="1"/>
</dbReference>
<dbReference type="InterPro" id="IPR016036">
    <property type="entry name" value="Malonyl_transacylase_ACP-bd"/>
</dbReference>
<gene>
    <name evidence="10" type="ORF">AB852_15740</name>
</gene>
<evidence type="ECO:0000259" key="8">
    <source>
        <dbReference type="PROSITE" id="PS50075"/>
    </source>
</evidence>
<dbReference type="PROSITE" id="PS50075">
    <property type="entry name" value="CARRIER"/>
    <property type="match status" value="1"/>
</dbReference>
<dbReference type="InterPro" id="IPR036291">
    <property type="entry name" value="NAD(P)-bd_dom_sf"/>
</dbReference>
<feature type="region of interest" description="Disordered" evidence="7">
    <location>
        <begin position="1534"/>
        <end position="1572"/>
    </location>
</feature>
<proteinExistence type="predicted"/>
<evidence type="ECO:0000259" key="9">
    <source>
        <dbReference type="PROSITE" id="PS52004"/>
    </source>
</evidence>